<dbReference type="EMBL" id="DPOP01000141">
    <property type="protein sequence ID" value="HCW69037.1"/>
    <property type="molecule type" value="Genomic_DNA"/>
</dbReference>
<feature type="non-terminal residue" evidence="1">
    <location>
        <position position="1"/>
    </location>
</feature>
<evidence type="ECO:0000313" key="1">
    <source>
        <dbReference type="EMBL" id="HCW69037.1"/>
    </source>
</evidence>
<reference evidence="1 2" key="1">
    <citation type="journal article" date="2018" name="Nat. Biotechnol.">
        <title>A standardized bacterial taxonomy based on genome phylogeny substantially revises the tree of life.</title>
        <authorList>
            <person name="Parks D.H."/>
            <person name="Chuvochina M."/>
            <person name="Waite D.W."/>
            <person name="Rinke C."/>
            <person name="Skarshewski A."/>
            <person name="Chaumeil P.A."/>
            <person name="Hugenholtz P."/>
        </authorList>
    </citation>
    <scope>NUCLEOTIDE SEQUENCE [LARGE SCALE GENOMIC DNA]</scope>
    <source>
        <strain evidence="1">UBA9881</strain>
    </source>
</reference>
<gene>
    <name evidence="1" type="ORF">DHR80_17920</name>
</gene>
<name>A0A3D5NCE5_9PROT</name>
<accession>A0A3D5NCE5</accession>
<dbReference type="Proteomes" id="UP000264179">
    <property type="component" value="Unassembled WGS sequence"/>
</dbReference>
<keyword evidence="1" id="KW-0547">Nucleotide-binding</keyword>
<organism evidence="1 2">
    <name type="scientific">Thalassospira lucentensis</name>
    <dbReference type="NCBI Taxonomy" id="168935"/>
    <lineage>
        <taxon>Bacteria</taxon>
        <taxon>Pseudomonadati</taxon>
        <taxon>Pseudomonadota</taxon>
        <taxon>Alphaproteobacteria</taxon>
        <taxon>Rhodospirillales</taxon>
        <taxon>Thalassospiraceae</taxon>
        <taxon>Thalassospira</taxon>
    </lineage>
</organism>
<keyword evidence="1" id="KW-0067">ATP-binding</keyword>
<protein>
    <submittedName>
        <fullName evidence="1">ABC transporter ATP-binding protein</fullName>
    </submittedName>
</protein>
<dbReference type="SUPFAM" id="SSF50331">
    <property type="entry name" value="MOP-like"/>
    <property type="match status" value="1"/>
</dbReference>
<evidence type="ECO:0000313" key="2">
    <source>
        <dbReference type="Proteomes" id="UP000264179"/>
    </source>
</evidence>
<sequence length="41" mass="4324">VGLFTVRIVGHSEAVVGDRIGLTFGSENVHLFDAAEKTIPA</sequence>
<dbReference type="InterPro" id="IPR008995">
    <property type="entry name" value="Mo/tungstate-bd_C_term_dom"/>
</dbReference>
<dbReference type="AlphaFoldDB" id="A0A3D5NCE5"/>
<proteinExistence type="predicted"/>
<dbReference type="GO" id="GO:0005524">
    <property type="term" value="F:ATP binding"/>
    <property type="evidence" value="ECO:0007669"/>
    <property type="project" value="UniProtKB-KW"/>
</dbReference>
<comment type="caution">
    <text evidence="1">The sequence shown here is derived from an EMBL/GenBank/DDBJ whole genome shotgun (WGS) entry which is preliminary data.</text>
</comment>